<comment type="similarity">
    <text evidence="2 5 7">Belongs to the citrate synthase family.</text>
</comment>
<dbReference type="RefSeq" id="WP_100704819.1">
    <property type="nucleotide sequence ID" value="NZ_NPDL01000004.1"/>
</dbReference>
<evidence type="ECO:0000256" key="1">
    <source>
        <dbReference type="ARBA" id="ARBA00004751"/>
    </source>
</evidence>
<dbReference type="Gene3D" id="1.10.230.10">
    <property type="entry name" value="Cytochrome P450-Terp, domain 2"/>
    <property type="match status" value="1"/>
</dbReference>
<gene>
    <name evidence="8" type="ORF">CH357_00435</name>
</gene>
<dbReference type="Gene3D" id="1.10.580.10">
    <property type="entry name" value="Citrate Synthase, domain 1"/>
    <property type="match status" value="1"/>
</dbReference>
<dbReference type="EMBL" id="NPDN01000001">
    <property type="protein sequence ID" value="PJZ27069.1"/>
    <property type="molecule type" value="Genomic_DNA"/>
</dbReference>
<accession>A0A2M9XHD4</accession>
<dbReference type="Pfam" id="PF00285">
    <property type="entry name" value="Citrate_synt"/>
    <property type="match status" value="1"/>
</dbReference>
<dbReference type="GO" id="GO:0006099">
    <property type="term" value="P:tricarboxylic acid cycle"/>
    <property type="evidence" value="ECO:0007669"/>
    <property type="project" value="UniProtKB-UniPathway"/>
</dbReference>
<dbReference type="PANTHER" id="PTHR11739:SF23">
    <property type="entry name" value="CITRATE SYNTHASE 2-RELATED"/>
    <property type="match status" value="1"/>
</dbReference>
<comment type="caution">
    <text evidence="8">The sequence shown here is derived from an EMBL/GenBank/DDBJ whole genome shotgun (WGS) entry which is preliminary data.</text>
</comment>
<keyword evidence="3 5" id="KW-0808">Transferase</keyword>
<protein>
    <recommendedName>
        <fullName evidence="5">Citrate synthase</fullName>
    </recommendedName>
</protein>
<keyword evidence="9" id="KW-1185">Reference proteome</keyword>
<evidence type="ECO:0000313" key="8">
    <source>
        <dbReference type="EMBL" id="PJZ27069.1"/>
    </source>
</evidence>
<dbReference type="InterPro" id="IPR019810">
    <property type="entry name" value="Citrate_synthase_AS"/>
</dbReference>
<dbReference type="PANTHER" id="PTHR11739">
    <property type="entry name" value="CITRATE SYNTHASE"/>
    <property type="match status" value="1"/>
</dbReference>
<dbReference type="InterPro" id="IPR016142">
    <property type="entry name" value="Citrate_synth-like_lrg_a-sub"/>
</dbReference>
<dbReference type="GO" id="GO:0005975">
    <property type="term" value="P:carbohydrate metabolic process"/>
    <property type="evidence" value="ECO:0007669"/>
    <property type="project" value="TreeGrafter"/>
</dbReference>
<dbReference type="PRINTS" id="PR00143">
    <property type="entry name" value="CITRTSNTHASE"/>
</dbReference>
<dbReference type="OrthoDB" id="9800864at2"/>
<dbReference type="UniPathway" id="UPA00223"/>
<evidence type="ECO:0000256" key="7">
    <source>
        <dbReference type="RuleBase" id="RU003406"/>
    </source>
</evidence>
<dbReference type="Proteomes" id="UP000232196">
    <property type="component" value="Unassembled WGS sequence"/>
</dbReference>
<comment type="pathway">
    <text evidence="1">Carbohydrate metabolism; tricarboxylic acid cycle; isocitrate from oxaloacetate: step 1/2.</text>
</comment>
<evidence type="ECO:0000256" key="2">
    <source>
        <dbReference type="ARBA" id="ARBA00010566"/>
    </source>
</evidence>
<name>A0A2M9XHD4_9LEPT</name>
<evidence type="ECO:0000256" key="3">
    <source>
        <dbReference type="ARBA" id="ARBA00022679"/>
    </source>
</evidence>
<comment type="catalytic activity">
    <reaction evidence="4">
        <text>oxaloacetate + acetyl-CoA + H2O = citrate + CoA + H(+)</text>
        <dbReference type="Rhea" id="RHEA:16845"/>
        <dbReference type="ChEBI" id="CHEBI:15377"/>
        <dbReference type="ChEBI" id="CHEBI:15378"/>
        <dbReference type="ChEBI" id="CHEBI:16452"/>
        <dbReference type="ChEBI" id="CHEBI:16947"/>
        <dbReference type="ChEBI" id="CHEBI:57287"/>
        <dbReference type="ChEBI" id="CHEBI:57288"/>
        <dbReference type="EC" id="2.3.3.16"/>
    </reaction>
</comment>
<dbReference type="InterPro" id="IPR016143">
    <property type="entry name" value="Citrate_synth-like_sm_a-sub"/>
</dbReference>
<evidence type="ECO:0000256" key="4">
    <source>
        <dbReference type="ARBA" id="ARBA00049288"/>
    </source>
</evidence>
<proteinExistence type="inferred from homology"/>
<evidence type="ECO:0000313" key="9">
    <source>
        <dbReference type="Proteomes" id="UP000232196"/>
    </source>
</evidence>
<evidence type="ECO:0000256" key="6">
    <source>
        <dbReference type="PIRSR" id="PIRSR001369-1"/>
    </source>
</evidence>
<feature type="active site" evidence="6">
    <location>
        <position position="320"/>
    </location>
</feature>
<dbReference type="GO" id="GO:0036440">
    <property type="term" value="F:citrate synthase activity"/>
    <property type="evidence" value="ECO:0007669"/>
    <property type="project" value="UniProtKB-EC"/>
</dbReference>
<dbReference type="PIRSF" id="PIRSF001369">
    <property type="entry name" value="Citrate_synth"/>
    <property type="match status" value="1"/>
</dbReference>
<sequence>MLISEQEKEKIYSPGLEGIPAARTKLSQVDGKGGRLIIAGYPVEEFAGKAVFEETIFTLWNDRRPKPTETSLFSEELRSSRRFSKVIRTIIEEAVYANLPLIDILRIGSAALSLGSQKEDPKKDAMAVLSTFPLIVAWAYRLLKGKAPVLPRQDLDIAANFLYMLNGNDPDPRSVRALNTYLNTVCDHGLNASTFAARVIISTQSDMISAVTGGLGALKGPLHGGAPGPALDTVFEIGTKENAEKVLREKLKHNERLMGFGHRIYKVRDPRADVLAKAAKILYDTDEKREFYDLAMFVEKTALELLKEYKPDRILQTNVEFYTALLLHGLGFPTEIFTPVFAMGRAAGWIAHCFEQMQERILRPDAIYTGEDGKLWN</sequence>
<dbReference type="InterPro" id="IPR002020">
    <property type="entry name" value="Citrate_synthase"/>
</dbReference>
<dbReference type="InterPro" id="IPR036969">
    <property type="entry name" value="Citrate_synthase_sf"/>
</dbReference>
<dbReference type="GO" id="GO:0005829">
    <property type="term" value="C:cytosol"/>
    <property type="evidence" value="ECO:0007669"/>
    <property type="project" value="TreeGrafter"/>
</dbReference>
<organism evidence="8 9">
    <name type="scientific">Leptospira hartskeerlii</name>
    <dbReference type="NCBI Taxonomy" id="2023177"/>
    <lineage>
        <taxon>Bacteria</taxon>
        <taxon>Pseudomonadati</taxon>
        <taxon>Spirochaetota</taxon>
        <taxon>Spirochaetia</taxon>
        <taxon>Leptospirales</taxon>
        <taxon>Leptospiraceae</taxon>
        <taxon>Leptospira</taxon>
    </lineage>
</organism>
<dbReference type="InterPro" id="IPR024176">
    <property type="entry name" value="Citrate_synthase_bac-typ"/>
</dbReference>
<dbReference type="CDD" id="cd06109">
    <property type="entry name" value="BsCS-I_like"/>
    <property type="match status" value="1"/>
</dbReference>
<reference evidence="8 9" key="1">
    <citation type="submission" date="2017-07" db="EMBL/GenBank/DDBJ databases">
        <title>Leptospira spp. isolated from tropical soils.</title>
        <authorList>
            <person name="Thibeaux R."/>
            <person name="Iraola G."/>
            <person name="Ferres I."/>
            <person name="Bierque E."/>
            <person name="Girault D."/>
            <person name="Soupe-Gilbert M.-E."/>
            <person name="Picardeau M."/>
            <person name="Goarant C."/>
        </authorList>
    </citation>
    <scope>NUCLEOTIDE SEQUENCE [LARGE SCALE GENOMIC DNA]</scope>
    <source>
        <strain evidence="8 9">MCA1-C-A1</strain>
    </source>
</reference>
<evidence type="ECO:0000256" key="5">
    <source>
        <dbReference type="PIRNR" id="PIRNR001369"/>
    </source>
</evidence>
<dbReference type="PROSITE" id="PS00480">
    <property type="entry name" value="CITRATE_SYNTHASE"/>
    <property type="match status" value="1"/>
</dbReference>
<dbReference type="AlphaFoldDB" id="A0A2M9XHD4"/>
<dbReference type="NCBIfam" id="NF009005">
    <property type="entry name" value="PRK12350.1"/>
    <property type="match status" value="1"/>
</dbReference>
<feature type="active site" evidence="6">
    <location>
        <position position="262"/>
    </location>
</feature>
<dbReference type="SUPFAM" id="SSF48256">
    <property type="entry name" value="Citrate synthase"/>
    <property type="match status" value="1"/>
</dbReference>